<keyword evidence="2" id="KW-1185">Reference proteome</keyword>
<gene>
    <name evidence="1" type="ORF">EDC03_2379</name>
</gene>
<dbReference type="Proteomes" id="UP000276232">
    <property type="component" value="Unassembled WGS sequence"/>
</dbReference>
<sequence length="53" mass="6079">MPAGPYVLVGLRQDIDAGRRFDWSRLAAVWPLMAAARDDWEREPARPRAAEDR</sequence>
<reference evidence="1 2" key="1">
    <citation type="journal article" date="2015" name="Stand. Genomic Sci.">
        <title>Genomic Encyclopedia of Bacterial and Archaeal Type Strains, Phase III: the genomes of soil and plant-associated and newly described type strains.</title>
        <authorList>
            <person name="Whitman W.B."/>
            <person name="Woyke T."/>
            <person name="Klenk H.P."/>
            <person name="Zhou Y."/>
            <person name="Lilburn T.G."/>
            <person name="Beck B.J."/>
            <person name="De Vos P."/>
            <person name="Vandamme P."/>
            <person name="Eisen J.A."/>
            <person name="Garrity G."/>
            <person name="Hugenholtz P."/>
            <person name="Kyrpides N.C."/>
        </authorList>
    </citation>
    <scope>NUCLEOTIDE SEQUENCE [LARGE SCALE GENOMIC DNA]</scope>
    <source>
        <strain evidence="1 2">CECT 7306</strain>
    </source>
</reference>
<dbReference type="AlphaFoldDB" id="A0A3N1GWF9"/>
<evidence type="ECO:0000313" key="1">
    <source>
        <dbReference type="EMBL" id="ROP34565.1"/>
    </source>
</evidence>
<comment type="caution">
    <text evidence="1">The sequence shown here is derived from an EMBL/GenBank/DDBJ whole genome shotgun (WGS) entry which is preliminary data.</text>
</comment>
<name>A0A3N1GWF9_9ACTN</name>
<organism evidence="1 2">
    <name type="scientific">Pseudokineococcus lusitanus</name>
    <dbReference type="NCBI Taxonomy" id="763993"/>
    <lineage>
        <taxon>Bacteria</taxon>
        <taxon>Bacillati</taxon>
        <taxon>Actinomycetota</taxon>
        <taxon>Actinomycetes</taxon>
        <taxon>Kineosporiales</taxon>
        <taxon>Kineosporiaceae</taxon>
        <taxon>Pseudokineococcus</taxon>
    </lineage>
</organism>
<accession>A0A3N1GWF9</accession>
<evidence type="ECO:0000313" key="2">
    <source>
        <dbReference type="Proteomes" id="UP000276232"/>
    </source>
</evidence>
<proteinExistence type="predicted"/>
<protein>
    <submittedName>
        <fullName evidence="1">Uncharacterized protein</fullName>
    </submittedName>
</protein>
<dbReference type="EMBL" id="RJKN01000006">
    <property type="protein sequence ID" value="ROP34565.1"/>
    <property type="molecule type" value="Genomic_DNA"/>
</dbReference>
<dbReference type="InParanoid" id="A0A3N1GWF9"/>